<feature type="domain" description="Tetrapyrrole methylase" evidence="1">
    <location>
        <begin position="3"/>
        <end position="202"/>
    </location>
</feature>
<dbReference type="EMBL" id="DXAZ01000040">
    <property type="protein sequence ID" value="HIZ70700.1"/>
    <property type="molecule type" value="Genomic_DNA"/>
</dbReference>
<dbReference type="InterPro" id="IPR011551">
    <property type="entry name" value="NTP_PyrPHydrolase_MazG"/>
</dbReference>
<dbReference type="PANTHER" id="PTHR30522:SF0">
    <property type="entry name" value="NUCLEOSIDE TRIPHOSPHATE PYROPHOSPHOHYDROLASE"/>
    <property type="match status" value="1"/>
</dbReference>
<dbReference type="SUPFAM" id="SSF53790">
    <property type="entry name" value="Tetrapyrrole methylase"/>
    <property type="match status" value="1"/>
</dbReference>
<dbReference type="GO" id="GO:0046076">
    <property type="term" value="P:dTTP catabolic process"/>
    <property type="evidence" value="ECO:0007669"/>
    <property type="project" value="TreeGrafter"/>
</dbReference>
<dbReference type="Proteomes" id="UP000824106">
    <property type="component" value="Unassembled WGS sequence"/>
</dbReference>
<sequence>MHTIYIFGLGPTHLGQMPKEVYDRISNQDKLYLRTLKHPAAQELKKEGLDIVSFDDKYEEFDEDFERVYPAIVEELIHLAETKDVYYGVPGHPAVAETTVQLLLNDYEQTKIIGGKSFIDDLFAAVNIDPIQGFQLMDSFDLNSDHIFPGQHLIVMQVFHSLIASEVKLALMEIYPDDHQIAIVDAAGSPEESVLWMPLYELDYFEGVHNLRSVYVPPLERDQAVYSFATLQSYTDEVLGENGDVWAKQLTGEELLKYFQEELDELKAAYAKDDMNNVVEELGDLLMQLLYQTGIGENEELFSLEEVLEGINKKMRRRHPHVFDGVKAETPEEVDAIWQKIKEQERKGNL</sequence>
<dbReference type="SUPFAM" id="SSF101386">
    <property type="entry name" value="all-alpha NTP pyrophosphatases"/>
    <property type="match status" value="1"/>
</dbReference>
<dbReference type="CDD" id="cd11528">
    <property type="entry name" value="NTP-PPase_MazG_Nterm"/>
    <property type="match status" value="1"/>
</dbReference>
<dbReference type="InterPro" id="IPR000878">
    <property type="entry name" value="4pyrrol_Mease"/>
</dbReference>
<dbReference type="GO" id="GO:0047429">
    <property type="term" value="F:nucleoside triphosphate diphosphatase activity"/>
    <property type="evidence" value="ECO:0007669"/>
    <property type="project" value="TreeGrafter"/>
</dbReference>
<name>A0A9D2JWY7_9LACT</name>
<evidence type="ECO:0000313" key="3">
    <source>
        <dbReference type="EMBL" id="HIZ70700.1"/>
    </source>
</evidence>
<accession>A0A9D2JWY7</accession>
<comment type="caution">
    <text evidence="3">The sequence shown here is derived from an EMBL/GenBank/DDBJ whole genome shotgun (WGS) entry which is preliminary data.</text>
</comment>
<dbReference type="GO" id="GO:0046052">
    <property type="term" value="P:UTP catabolic process"/>
    <property type="evidence" value="ECO:0007669"/>
    <property type="project" value="TreeGrafter"/>
</dbReference>
<evidence type="ECO:0000259" key="1">
    <source>
        <dbReference type="Pfam" id="PF00590"/>
    </source>
</evidence>
<dbReference type="InterPro" id="IPR004518">
    <property type="entry name" value="MazG-like_dom"/>
</dbReference>
<protein>
    <submittedName>
        <fullName evidence="3">Nucleotide pyrophosphohydrolase</fullName>
    </submittedName>
</protein>
<dbReference type="Pfam" id="PF00590">
    <property type="entry name" value="TP_methylase"/>
    <property type="match status" value="1"/>
</dbReference>
<proteinExistence type="predicted"/>
<dbReference type="GO" id="GO:0006203">
    <property type="term" value="P:dGTP catabolic process"/>
    <property type="evidence" value="ECO:0007669"/>
    <property type="project" value="TreeGrafter"/>
</dbReference>
<gene>
    <name evidence="3" type="ORF">H9808_02900</name>
</gene>
<organism evidence="3 4">
    <name type="scientific">Candidatus Atopostipes pullistercoris</name>
    <dbReference type="NCBI Taxonomy" id="2838467"/>
    <lineage>
        <taxon>Bacteria</taxon>
        <taxon>Bacillati</taxon>
        <taxon>Bacillota</taxon>
        <taxon>Bacilli</taxon>
        <taxon>Lactobacillales</taxon>
        <taxon>Carnobacteriaceae</taxon>
        <taxon>Atopostipes</taxon>
    </lineage>
</organism>
<dbReference type="PANTHER" id="PTHR30522">
    <property type="entry name" value="NUCLEOSIDE TRIPHOSPHATE PYROPHOSPHOHYDROLASE"/>
    <property type="match status" value="1"/>
</dbReference>
<dbReference type="Gene3D" id="1.10.287.1080">
    <property type="entry name" value="MazG-like"/>
    <property type="match status" value="1"/>
</dbReference>
<dbReference type="AlphaFoldDB" id="A0A9D2JWY7"/>
<feature type="domain" description="NTP pyrophosphohydrolase MazG-like" evidence="2">
    <location>
        <begin position="251"/>
        <end position="323"/>
    </location>
</feature>
<dbReference type="InterPro" id="IPR048015">
    <property type="entry name" value="NTP-PPase_MazG-like_N"/>
</dbReference>
<dbReference type="Pfam" id="PF03819">
    <property type="entry name" value="MazG"/>
    <property type="match status" value="1"/>
</dbReference>
<reference evidence="3" key="2">
    <citation type="submission" date="2021-04" db="EMBL/GenBank/DDBJ databases">
        <authorList>
            <person name="Gilroy R."/>
        </authorList>
    </citation>
    <scope>NUCLEOTIDE SEQUENCE</scope>
    <source>
        <strain evidence="3">CHK169-4300</strain>
    </source>
</reference>
<dbReference type="CDD" id="cd11723">
    <property type="entry name" value="YabN_N_like"/>
    <property type="match status" value="1"/>
</dbReference>
<dbReference type="InterPro" id="IPR035996">
    <property type="entry name" value="4pyrrol_Methylase_sf"/>
</dbReference>
<dbReference type="GO" id="GO:0046047">
    <property type="term" value="P:TTP catabolic process"/>
    <property type="evidence" value="ECO:0007669"/>
    <property type="project" value="TreeGrafter"/>
</dbReference>
<dbReference type="InterPro" id="IPR035013">
    <property type="entry name" value="YabN_N"/>
</dbReference>
<dbReference type="GO" id="GO:0008168">
    <property type="term" value="F:methyltransferase activity"/>
    <property type="evidence" value="ECO:0007669"/>
    <property type="project" value="InterPro"/>
</dbReference>
<evidence type="ECO:0000259" key="2">
    <source>
        <dbReference type="Pfam" id="PF03819"/>
    </source>
</evidence>
<dbReference type="Gene3D" id="3.40.1010.10">
    <property type="entry name" value="Cobalt-precorrin-4 Transmethylase, Domain 1"/>
    <property type="match status" value="1"/>
</dbReference>
<dbReference type="GO" id="GO:0046061">
    <property type="term" value="P:dATP catabolic process"/>
    <property type="evidence" value="ECO:0007669"/>
    <property type="project" value="TreeGrafter"/>
</dbReference>
<dbReference type="InterPro" id="IPR014777">
    <property type="entry name" value="4pyrrole_Mease_sub1"/>
</dbReference>
<evidence type="ECO:0000313" key="4">
    <source>
        <dbReference type="Proteomes" id="UP000824106"/>
    </source>
</evidence>
<reference evidence="3" key="1">
    <citation type="journal article" date="2021" name="PeerJ">
        <title>Extensive microbial diversity within the chicken gut microbiome revealed by metagenomics and culture.</title>
        <authorList>
            <person name="Gilroy R."/>
            <person name="Ravi A."/>
            <person name="Getino M."/>
            <person name="Pursley I."/>
            <person name="Horton D.L."/>
            <person name="Alikhan N.F."/>
            <person name="Baker D."/>
            <person name="Gharbi K."/>
            <person name="Hall N."/>
            <person name="Watson M."/>
            <person name="Adriaenssens E.M."/>
            <person name="Foster-Nyarko E."/>
            <person name="Jarju S."/>
            <person name="Secka A."/>
            <person name="Antonio M."/>
            <person name="Oren A."/>
            <person name="Chaudhuri R.R."/>
            <person name="La Ragione R."/>
            <person name="Hildebrand F."/>
            <person name="Pallen M.J."/>
        </authorList>
    </citation>
    <scope>NUCLEOTIDE SEQUENCE</scope>
    <source>
        <strain evidence="3">CHK169-4300</strain>
    </source>
</reference>
<dbReference type="GO" id="GO:0046081">
    <property type="term" value="P:dUTP catabolic process"/>
    <property type="evidence" value="ECO:0007669"/>
    <property type="project" value="TreeGrafter"/>
</dbReference>